<evidence type="ECO:0000256" key="1">
    <source>
        <dbReference type="ARBA" id="ARBA00004953"/>
    </source>
</evidence>
<dbReference type="PANTHER" id="PTHR43182">
    <property type="entry name" value="COBALT-PRECORRIN-6B C(15)-METHYLTRANSFERASE (DECARBOXYLATING)"/>
    <property type="match status" value="1"/>
</dbReference>
<protein>
    <submittedName>
        <fullName evidence="8">Precorrin-6y C5,15-methyltransferase (Decarboxylating), CbiE subunit</fullName>
    </submittedName>
</protein>
<feature type="domain" description="Methyltransferase" evidence="7">
    <location>
        <begin position="268"/>
        <end position="358"/>
    </location>
</feature>
<evidence type="ECO:0000259" key="7">
    <source>
        <dbReference type="Pfam" id="PF13649"/>
    </source>
</evidence>
<comment type="pathway">
    <text evidence="1">Cofactor biosynthesis; adenosylcobalamin biosynthesis.</text>
</comment>
<reference evidence="8 9" key="1">
    <citation type="journal article" date="2011" name="J. Bacteriol.">
        <title>Draft genome sequence of the anoxygenic filamentous phototrophic bacterium Oscillochloris trichoides subsp. DG-6.</title>
        <authorList>
            <person name="Kuznetsov B.B."/>
            <person name="Ivanovsky R.N."/>
            <person name="Keppen O.I."/>
            <person name="Sukhacheva M.V."/>
            <person name="Bumazhkin B.K."/>
            <person name="Patutina E.O."/>
            <person name="Beletsky A.V."/>
            <person name="Mardanov A.V."/>
            <person name="Baslerov R.V."/>
            <person name="Panteleeva A.N."/>
            <person name="Kolganova T.V."/>
            <person name="Ravin N.V."/>
            <person name="Skryabin K.G."/>
        </authorList>
    </citation>
    <scope>NUCLEOTIDE SEQUENCE [LARGE SCALE GENOMIC DNA]</scope>
    <source>
        <strain evidence="8 9">DG-6</strain>
    </source>
</reference>
<dbReference type="STRING" id="765420.OSCT_2405"/>
<dbReference type="Gene3D" id="3.30.950.10">
    <property type="entry name" value="Methyltransferase, Cobalt-precorrin-4 Transmethylase, Domain 2"/>
    <property type="match status" value="1"/>
</dbReference>
<dbReference type="PIRSF" id="PIRSF036428">
    <property type="entry name" value="CobL"/>
    <property type="match status" value="1"/>
</dbReference>
<evidence type="ECO:0000259" key="6">
    <source>
        <dbReference type="Pfam" id="PF00590"/>
    </source>
</evidence>
<dbReference type="EMBL" id="ADVR01000106">
    <property type="protein sequence ID" value="EFO79720.1"/>
    <property type="molecule type" value="Genomic_DNA"/>
</dbReference>
<dbReference type="InterPro" id="IPR014777">
    <property type="entry name" value="4pyrrole_Mease_sub1"/>
</dbReference>
<dbReference type="Gene3D" id="3.40.50.150">
    <property type="entry name" value="Vaccinia Virus protein VP39"/>
    <property type="match status" value="1"/>
</dbReference>
<dbReference type="GO" id="GO:0009236">
    <property type="term" value="P:cobalamin biosynthetic process"/>
    <property type="evidence" value="ECO:0007669"/>
    <property type="project" value="UniProtKB-UniPathway"/>
</dbReference>
<keyword evidence="9" id="KW-1185">Reference proteome</keyword>
<dbReference type="NCBIfam" id="TIGR02469">
    <property type="entry name" value="CbiT"/>
    <property type="match status" value="1"/>
</dbReference>
<evidence type="ECO:0000313" key="9">
    <source>
        <dbReference type="Proteomes" id="UP000054010"/>
    </source>
</evidence>
<dbReference type="Pfam" id="PF13649">
    <property type="entry name" value="Methyltransf_25"/>
    <property type="match status" value="1"/>
</dbReference>
<evidence type="ECO:0000256" key="2">
    <source>
        <dbReference type="ARBA" id="ARBA00022573"/>
    </source>
</evidence>
<evidence type="ECO:0000256" key="5">
    <source>
        <dbReference type="ARBA" id="ARBA00022691"/>
    </source>
</evidence>
<dbReference type="InterPro" id="IPR029063">
    <property type="entry name" value="SAM-dependent_MTases_sf"/>
</dbReference>
<dbReference type="InterPro" id="IPR006365">
    <property type="entry name" value="Cbl_synth_CobL"/>
</dbReference>
<evidence type="ECO:0000256" key="3">
    <source>
        <dbReference type="ARBA" id="ARBA00022603"/>
    </source>
</evidence>
<comment type="caution">
    <text evidence="8">The sequence shown here is derived from an EMBL/GenBank/DDBJ whole genome shotgun (WGS) entry which is preliminary data.</text>
</comment>
<keyword evidence="2" id="KW-0169">Cobalamin biosynthesis</keyword>
<organism evidence="8 9">
    <name type="scientific">Oscillochloris trichoides DG-6</name>
    <dbReference type="NCBI Taxonomy" id="765420"/>
    <lineage>
        <taxon>Bacteria</taxon>
        <taxon>Bacillati</taxon>
        <taxon>Chloroflexota</taxon>
        <taxon>Chloroflexia</taxon>
        <taxon>Chloroflexales</taxon>
        <taxon>Chloroflexineae</taxon>
        <taxon>Oscillochloridaceae</taxon>
        <taxon>Oscillochloris</taxon>
    </lineage>
</organism>
<gene>
    <name evidence="8" type="ORF">OSCT_2405</name>
</gene>
<name>E1IGF4_9CHLR</name>
<dbReference type="SUPFAM" id="SSF53335">
    <property type="entry name" value="S-adenosyl-L-methionine-dependent methyltransferases"/>
    <property type="match status" value="1"/>
</dbReference>
<feature type="domain" description="Tetrapyrrole methylase" evidence="6">
    <location>
        <begin position="22"/>
        <end position="194"/>
    </location>
</feature>
<dbReference type="CDD" id="cd02440">
    <property type="entry name" value="AdoMet_MTases"/>
    <property type="match status" value="1"/>
</dbReference>
<dbReference type="GO" id="GO:0008276">
    <property type="term" value="F:protein methyltransferase activity"/>
    <property type="evidence" value="ECO:0007669"/>
    <property type="project" value="InterPro"/>
</dbReference>
<dbReference type="InterPro" id="IPR000878">
    <property type="entry name" value="4pyrrol_Mease"/>
</dbReference>
<evidence type="ECO:0000313" key="8">
    <source>
        <dbReference type="EMBL" id="EFO79720.1"/>
    </source>
</evidence>
<dbReference type="eggNOG" id="COG2242">
    <property type="taxonomic scope" value="Bacteria"/>
</dbReference>
<evidence type="ECO:0000256" key="4">
    <source>
        <dbReference type="ARBA" id="ARBA00022679"/>
    </source>
</evidence>
<dbReference type="Gene3D" id="3.40.1010.10">
    <property type="entry name" value="Cobalt-precorrin-4 Transmethylase, Domain 1"/>
    <property type="match status" value="1"/>
</dbReference>
<dbReference type="NCBIfam" id="TIGR02467">
    <property type="entry name" value="CbiE"/>
    <property type="match status" value="1"/>
</dbReference>
<dbReference type="InterPro" id="IPR012818">
    <property type="entry name" value="CbiE"/>
</dbReference>
<dbReference type="AlphaFoldDB" id="E1IGF4"/>
<keyword evidence="5" id="KW-0949">S-adenosyl-L-methionine</keyword>
<dbReference type="Proteomes" id="UP000054010">
    <property type="component" value="Unassembled WGS sequence"/>
</dbReference>
<dbReference type="SUPFAM" id="SSF53790">
    <property type="entry name" value="Tetrapyrrole methylase"/>
    <property type="match status" value="1"/>
</dbReference>
<keyword evidence="3" id="KW-0489">Methyltransferase</keyword>
<dbReference type="InterPro" id="IPR035996">
    <property type="entry name" value="4pyrrol_Methylase_sf"/>
</dbReference>
<dbReference type="eggNOG" id="COG2241">
    <property type="taxonomic scope" value="Bacteria"/>
</dbReference>
<dbReference type="InterPro" id="IPR014008">
    <property type="entry name" value="Cbl_synth_MTase_CbiT"/>
</dbReference>
<dbReference type="Pfam" id="PF00590">
    <property type="entry name" value="TP_methylase"/>
    <property type="match status" value="1"/>
</dbReference>
<dbReference type="GO" id="GO:0032259">
    <property type="term" value="P:methylation"/>
    <property type="evidence" value="ECO:0007669"/>
    <property type="project" value="UniProtKB-KW"/>
</dbReference>
<dbReference type="UniPathway" id="UPA00148"/>
<proteinExistence type="predicted"/>
<dbReference type="HOGENOM" id="CLU_031955_1_2_0"/>
<dbReference type="CDD" id="cd11644">
    <property type="entry name" value="Precorrin-6Y-MT"/>
    <property type="match status" value="1"/>
</dbReference>
<dbReference type="InterPro" id="IPR041698">
    <property type="entry name" value="Methyltransf_25"/>
</dbReference>
<dbReference type="InterPro" id="IPR050714">
    <property type="entry name" value="Cobalamin_biosynth_MTase"/>
</dbReference>
<sequence length="423" mass="45264">MHKIVVLGITGAGRASLPEAQIQRVLAADLLVGGERHLGYFPDFAGERLSMRQGLAVLEERLRHAYETGQRVVVLASGDPLCYGIGASLRRSFSAEVLEIVPAPSAYQLAFAALGEPWHDAALLSAHGRPTRDVVRAVCLSSKAGILTDDQHTPGVIAQALLDAGMPAGRACAVCENLGEPEQRIVRSNLGEIAGAQFAPLNVLVVWNEEPGSQRLAGAIPMPCEEVPTHPGIPDKAISTSGGLLTQREIRLLSLAELAPQAGEIFWDLGAGSGAVSIEAARWQPAATVYAVERRAMMCEHIRENLRRFPCSNVHLIEGTAPGVCADLPDPDMVFIGGSGGWLPELLDLVRQRLRPGGRLVLALVTLENLHTARTSLTDARLTQVQVSVAAPILGMVRLEAQNPVFLLTWRKTTTPQIPDLPA</sequence>
<dbReference type="PANTHER" id="PTHR43182:SF1">
    <property type="entry name" value="COBALT-PRECORRIN-7 C(5)-METHYLTRANSFERASE"/>
    <property type="match status" value="1"/>
</dbReference>
<dbReference type="OrthoDB" id="9780707at2"/>
<keyword evidence="4" id="KW-0808">Transferase</keyword>
<accession>E1IGF4</accession>
<dbReference type="InterPro" id="IPR014776">
    <property type="entry name" value="4pyrrole_Mease_sub2"/>
</dbReference>